<dbReference type="InterPro" id="IPR027417">
    <property type="entry name" value="P-loop_NTPase"/>
</dbReference>
<gene>
    <name evidence="2" type="ORF">NM686_018200</name>
</gene>
<dbReference type="EMBL" id="CP113517">
    <property type="protein sequence ID" value="WAR44276.1"/>
    <property type="molecule type" value="Genomic_DNA"/>
</dbReference>
<proteinExistence type="predicted"/>
<evidence type="ECO:0000313" key="2">
    <source>
        <dbReference type="EMBL" id="WAR44276.1"/>
    </source>
</evidence>
<reference evidence="2" key="1">
    <citation type="submission" date="2022-11" db="EMBL/GenBank/DDBJ databases">
        <title>Methylomonas rapida sp. nov., Carotenoid-Producing Obligate Methanotrophs with High Growth Characteristics and Biotechnological Potential.</title>
        <authorList>
            <person name="Tikhonova E.N."/>
            <person name="Suleimanov R.Z."/>
            <person name="Miroshnikov K."/>
            <person name="Oshkin I.Y."/>
            <person name="Belova S.E."/>
            <person name="Danilova O.V."/>
            <person name="Ashikhmin A."/>
            <person name="Konopkin A."/>
            <person name="But S.Y."/>
            <person name="Khmelenina V.N."/>
            <person name="Kuznetsov N."/>
            <person name="Pimenov N.V."/>
            <person name="Dedysh S.N."/>
        </authorList>
    </citation>
    <scope>NUCLEOTIDE SEQUENCE</scope>
    <source>
        <strain evidence="2">MP1</strain>
    </source>
</reference>
<keyword evidence="1" id="KW-0812">Transmembrane</keyword>
<name>A0ABY7GIU6_9GAMM</name>
<sequence length="452" mass="51640">MADKMVSKHLMNLEKQFASTDPVLQKAVKVFQELDDLEFELGLLDNDETTARRCSWWPLISTLGGYSPAKSEFIDRFLDAHLHTTRHKFTVLQYTPQTNSATLPGTALDADHRLPFYKISREIEQARPGEGSKINSYLELVTVHSNKLKNKLIIDTPVLNPAAENVANTKLRQHVIAISDLVLVFTDLFDTDPEFNKDTIAGIVKHQDTNKFLYVIDHFELNLDENKIHEIIASWQRRLNDFGIFTGQFVVLSQNGNTSLIEQRINNLNSDRSYRVLDALETSIRSVDDVVMDEVESALVSWKERSNATTLIILSFVIMLILFAEIAVGILDLFFDPIIGPAIIVGLIAIMTPLHLLVSKVHAKFIIKQLHKRQKQLNLSEDLSGLFEKSLTFWRMLLPITKPVGDNKKNRKKLNGLMEQTKDLVQALNDQFSRSQHQDYQAHYDLQTEEEY</sequence>
<evidence type="ECO:0000256" key="1">
    <source>
        <dbReference type="SAM" id="Phobius"/>
    </source>
</evidence>
<evidence type="ECO:0008006" key="4">
    <source>
        <dbReference type="Google" id="ProtNLM"/>
    </source>
</evidence>
<feature type="transmembrane region" description="Helical" evidence="1">
    <location>
        <begin position="337"/>
        <end position="358"/>
    </location>
</feature>
<keyword evidence="1" id="KW-0472">Membrane</keyword>
<feature type="transmembrane region" description="Helical" evidence="1">
    <location>
        <begin position="311"/>
        <end position="331"/>
    </location>
</feature>
<evidence type="ECO:0000313" key="3">
    <source>
        <dbReference type="Proteomes" id="UP001162780"/>
    </source>
</evidence>
<accession>A0ABY7GIU6</accession>
<keyword evidence="3" id="KW-1185">Reference proteome</keyword>
<protein>
    <recommendedName>
        <fullName evidence="4">Dynamin family protein</fullName>
    </recommendedName>
</protein>
<dbReference type="Proteomes" id="UP001162780">
    <property type="component" value="Chromosome"/>
</dbReference>
<dbReference type="Gene3D" id="3.40.50.300">
    <property type="entry name" value="P-loop containing nucleotide triphosphate hydrolases"/>
    <property type="match status" value="1"/>
</dbReference>
<keyword evidence="1" id="KW-1133">Transmembrane helix</keyword>
<organism evidence="2 3">
    <name type="scientific">Methylomonas rapida</name>
    <dbReference type="NCBI Taxonomy" id="2963939"/>
    <lineage>
        <taxon>Bacteria</taxon>
        <taxon>Pseudomonadati</taxon>
        <taxon>Pseudomonadota</taxon>
        <taxon>Gammaproteobacteria</taxon>
        <taxon>Methylococcales</taxon>
        <taxon>Methylococcaceae</taxon>
        <taxon>Methylomonas</taxon>
    </lineage>
</organism>